<dbReference type="FunFam" id="2.60.40.10:FF:000007">
    <property type="entry name" value="Filamin-B isoform C"/>
    <property type="match status" value="4"/>
</dbReference>
<dbReference type="SMART" id="SM00033">
    <property type="entry name" value="CH"/>
    <property type="match status" value="1"/>
</dbReference>
<dbReference type="PROSITE" id="PS50021">
    <property type="entry name" value="CH"/>
    <property type="match status" value="1"/>
</dbReference>
<dbReference type="InterPro" id="IPR013783">
    <property type="entry name" value="Ig-like_fold"/>
</dbReference>
<dbReference type="FunFam" id="2.60.40.10:FF:000096">
    <property type="entry name" value="filamin-C isoform X2"/>
    <property type="match status" value="1"/>
</dbReference>
<evidence type="ECO:0000256" key="4">
    <source>
        <dbReference type="ARBA" id="ARBA00022737"/>
    </source>
</evidence>
<feature type="repeat" description="Filamin" evidence="7">
    <location>
        <begin position="1123"/>
        <end position="1221"/>
    </location>
</feature>
<feature type="repeat" description="Filamin" evidence="7">
    <location>
        <begin position="1626"/>
        <end position="1719"/>
    </location>
</feature>
<dbReference type="Pfam" id="PF00307">
    <property type="entry name" value="CH"/>
    <property type="match status" value="1"/>
</dbReference>
<evidence type="ECO:0000313" key="11">
    <source>
        <dbReference type="Proteomes" id="UP001208570"/>
    </source>
</evidence>
<dbReference type="InterPro" id="IPR036872">
    <property type="entry name" value="CH_dom_sf"/>
</dbReference>
<dbReference type="Gene3D" id="1.10.418.10">
    <property type="entry name" value="Calponin-like domain"/>
    <property type="match status" value="2"/>
</dbReference>
<dbReference type="GO" id="GO:0005856">
    <property type="term" value="C:cytoskeleton"/>
    <property type="evidence" value="ECO:0007669"/>
    <property type="project" value="UniProtKB-SubCell"/>
</dbReference>
<dbReference type="Gene3D" id="2.60.40.10">
    <property type="entry name" value="Immunoglobulins"/>
    <property type="match status" value="22"/>
</dbReference>
<evidence type="ECO:0000313" key="10">
    <source>
        <dbReference type="EMBL" id="KAK2167264.1"/>
    </source>
</evidence>
<feature type="repeat" description="Filamin" evidence="7">
    <location>
        <begin position="1719"/>
        <end position="1811"/>
    </location>
</feature>
<feature type="repeat" description="Filamin" evidence="7">
    <location>
        <begin position="641"/>
        <end position="732"/>
    </location>
</feature>
<dbReference type="InterPro" id="IPR014756">
    <property type="entry name" value="Ig_E-set"/>
</dbReference>
<dbReference type="GO" id="GO:0051015">
    <property type="term" value="F:actin filament binding"/>
    <property type="evidence" value="ECO:0007669"/>
    <property type="project" value="InterPro"/>
</dbReference>
<dbReference type="InterPro" id="IPR001298">
    <property type="entry name" value="Filamin/ABP280_rpt"/>
</dbReference>
<dbReference type="FunFam" id="2.60.40.10:FF:000140">
    <property type="entry name" value="FiLamiN (Actin binding protein) homolog"/>
    <property type="match status" value="2"/>
</dbReference>
<keyword evidence="3" id="KW-0963">Cytoplasm</keyword>
<feature type="repeat" description="Filamin" evidence="7">
    <location>
        <begin position="1509"/>
        <end position="1603"/>
    </location>
</feature>
<comment type="similarity">
    <text evidence="2">Belongs to the filamin family.</text>
</comment>
<feature type="domain" description="Calponin-homology (CH)" evidence="9">
    <location>
        <begin position="49"/>
        <end position="152"/>
    </location>
</feature>
<dbReference type="InterPro" id="IPR017868">
    <property type="entry name" value="Filamin/ABP280_repeat-like"/>
</dbReference>
<dbReference type="PANTHER" id="PTHR38537">
    <property type="entry name" value="JITTERBUG, ISOFORM N"/>
    <property type="match status" value="1"/>
</dbReference>
<dbReference type="EMBL" id="JAODUP010000030">
    <property type="protein sequence ID" value="KAK2167264.1"/>
    <property type="molecule type" value="Genomic_DNA"/>
</dbReference>
<feature type="repeat" description="Filamin" evidence="7">
    <location>
        <begin position="929"/>
        <end position="1021"/>
    </location>
</feature>
<proteinExistence type="inferred from homology"/>
<evidence type="ECO:0000256" key="2">
    <source>
        <dbReference type="ARBA" id="ARBA00009238"/>
    </source>
</evidence>
<dbReference type="GO" id="GO:0030036">
    <property type="term" value="P:actin cytoskeleton organization"/>
    <property type="evidence" value="ECO:0007669"/>
    <property type="project" value="InterPro"/>
</dbReference>
<evidence type="ECO:0000256" key="6">
    <source>
        <dbReference type="ARBA" id="ARBA00023212"/>
    </source>
</evidence>
<reference evidence="10" key="1">
    <citation type="journal article" date="2023" name="Mol. Biol. Evol.">
        <title>Third-Generation Sequencing Reveals the Adaptive Role of the Epigenome in Three Deep-Sea Polychaetes.</title>
        <authorList>
            <person name="Perez M."/>
            <person name="Aroh O."/>
            <person name="Sun Y."/>
            <person name="Lan Y."/>
            <person name="Juniper S.K."/>
            <person name="Young C.R."/>
            <person name="Angers B."/>
            <person name="Qian P.Y."/>
        </authorList>
    </citation>
    <scope>NUCLEOTIDE SEQUENCE</scope>
    <source>
        <strain evidence="10">P08H-3</strain>
    </source>
</reference>
<dbReference type="SUPFAM" id="SSF47576">
    <property type="entry name" value="Calponin-homology domain, CH-domain"/>
    <property type="match status" value="1"/>
</dbReference>
<feature type="repeat" description="Filamin" evidence="7">
    <location>
        <begin position="259"/>
        <end position="357"/>
    </location>
</feature>
<keyword evidence="6" id="KW-0206">Cytoskeleton</keyword>
<feature type="region of interest" description="Disordered" evidence="8">
    <location>
        <begin position="1026"/>
        <end position="1055"/>
    </location>
</feature>
<dbReference type="Proteomes" id="UP001208570">
    <property type="component" value="Unassembled WGS sequence"/>
</dbReference>
<dbReference type="FunFam" id="1.10.418.10:FF:000008">
    <property type="entry name" value="Filamin-B isoform C"/>
    <property type="match status" value="1"/>
</dbReference>
<feature type="repeat" description="Filamin" evidence="7">
    <location>
        <begin position="2019"/>
        <end position="2093"/>
    </location>
</feature>
<dbReference type="FunFam" id="2.60.40.10:FF:000001">
    <property type="entry name" value="Filamin-C isoform b"/>
    <property type="match status" value="6"/>
</dbReference>
<feature type="repeat" description="Filamin" evidence="7">
    <location>
        <begin position="1222"/>
        <end position="1314"/>
    </location>
</feature>
<feature type="repeat" description="Filamin" evidence="7">
    <location>
        <begin position="1903"/>
        <end position="1995"/>
    </location>
</feature>
<dbReference type="PANTHER" id="PTHR38537:SF8">
    <property type="entry name" value="FILAMIN-A"/>
    <property type="match status" value="1"/>
</dbReference>
<evidence type="ECO:0000256" key="3">
    <source>
        <dbReference type="ARBA" id="ARBA00022490"/>
    </source>
</evidence>
<feature type="repeat" description="Filamin" evidence="7">
    <location>
        <begin position="2285"/>
        <end position="2377"/>
    </location>
</feature>
<evidence type="ECO:0000256" key="7">
    <source>
        <dbReference type="PROSITE-ProRule" id="PRU00087"/>
    </source>
</evidence>
<dbReference type="SMART" id="SM00557">
    <property type="entry name" value="IG_FLMN"/>
    <property type="match status" value="22"/>
</dbReference>
<evidence type="ECO:0000256" key="1">
    <source>
        <dbReference type="ARBA" id="ARBA00004245"/>
    </source>
</evidence>
<feature type="repeat" description="Filamin" evidence="7">
    <location>
        <begin position="2411"/>
        <end position="2505"/>
    </location>
</feature>
<feature type="repeat" description="Filamin" evidence="7">
    <location>
        <begin position="1815"/>
        <end position="1900"/>
    </location>
</feature>
<feature type="repeat" description="Filamin" evidence="7">
    <location>
        <begin position="545"/>
        <end position="641"/>
    </location>
</feature>
<keyword evidence="5" id="KW-0009">Actin-binding</keyword>
<feature type="compositionally biased region" description="Basic and acidic residues" evidence="8">
    <location>
        <begin position="466"/>
        <end position="476"/>
    </location>
</feature>
<feature type="repeat" description="Filamin" evidence="7">
    <location>
        <begin position="159"/>
        <end position="257"/>
    </location>
</feature>
<feature type="repeat" description="Filamin" evidence="7">
    <location>
        <begin position="736"/>
        <end position="832"/>
    </location>
</feature>
<feature type="region of interest" description="Disordered" evidence="8">
    <location>
        <begin position="425"/>
        <end position="546"/>
    </location>
</feature>
<dbReference type="CDD" id="cd21315">
    <property type="entry name" value="CH_dFLNA-like_rpt2"/>
    <property type="match status" value="1"/>
</dbReference>
<dbReference type="InterPro" id="IPR001715">
    <property type="entry name" value="CH_dom"/>
</dbReference>
<comment type="caution">
    <text evidence="10">The sequence shown here is derived from an EMBL/GenBank/DDBJ whole genome shotgun (WGS) entry which is preliminary data.</text>
</comment>
<sequence length="2506" mass="268935">MYCLITDSSDIVDGKLKLILGLIWTLILHYSISMPMWEGEEDEPHKPDQTPKQRLLGWINNKVPDKPITNFTTDWNDGLAIGALVDSVAPGLCPDWEDWNPKNCIKNAKEAMDAADQWLDVPQLIKPSEMCNPKVDELSMMTYLSQFPNAKLKPGAPLRPKTNPARVRAYGPGIEPTGNSVGAPARFTVETFSAGRGEVEIIILNPKGAQEPCVVHFNKDRNLTYSVVYTPTMEGRYKVSIKYATHEIPKSPYYVDISAAAGDASKCSARGPGIEKSGVTVNKKTYFEVITKNAGLGVVDVAIVDPRGHKDTIKPVVSKKSDELWYVEYTAQIEGLHSVNVFYSAKAIPGSPFGVGVSPEDGSRKVDARCKFISFICLALQSELFSRHTIAPSISMLSNLLLSEATKMAAASFSITLRNLNLHHSMEKPKPSQPVDAARASTAPLPKVQPKAAPKAGEPVPPSDKGAPKNDKKDVPGKMPPGKKVPGKLNVPGKFAPKKEEPPRGGVPFQEQPVQPSKQVPVQAAPAKAAPPAKAQPKGAPPMKTTSVDAKKCYATGRGIQPKGIRVGDDADFKVHTKGAGEGDLNVQVIGPGGSEEHIAIRKIDQWTFECVYKPKKPGQYVVNVKYGGEHITKSPFKVTVAPFKESKIRAYGPGLEGGIVGKPACFTVETNGETGALGFSIEGPSQAKIDCKDNGDGSADISYWPTAPGEYAVHILCNEEDIPKSPYMADIKPSTTDFDASKVTAYGPGLEKTGVTITKWAEFTVDTRQAGHAPIHVAAMDADYNPVDVVIKDNKDGTYFCRYMPKQPVKHTIIISYGGVAIPNSPYRVQVQEASNPAKVKVYGPALDKPVKTFTSSYLTVDCKEAGPGDVAIALTNERGMDVPVKTIDNKDNTFRVEFEPSTVGTYHCSVFFADREIPSSPYNITVEPSIDVSKVQVQGLDNKIPVGKEVDFDIITTGAGKGQVTVSIVSPSNKVIAARVEETVDGFAAKFTPSEPGPHKVQIQFAGQPVPQSPISVEAFQDAKVKPTGDPSKVKAYGPGLTSGTANSPADFTIDTREAGPGGLGLTIEGPVEAKIECFDRGDGTCGVRYWPVEPGEYTINIMYDSKPIQKSPFKAKIEPSKRVDVSGIKAFGPGLQPGVFLESTTDFTVDARSVSPSGEGKVKSFVTSPSGSRMEVLVNNNNDGTYKCMYTPFEEGPHKIDVTYEGLNIPNSPFAIQAVPGCDPTRVRAYGPGLEGGYTHSPQTFTVETRGAGQGGLGLAIEGPSEAKMTCRDNRDGSCTIDYLPTKPGDYNIAVRFAEQHIPGSPFHVRVMDEVNPNKVRCYGPGVEPQGVRRGQPAPFTVDCSEAGQAPLEITTTDNSGIKRPAQINPCPDGTYEVVYYPEVEGKCLVEVKYAGQPVPNSPFQSEIQPAFDPTKVVVTGDGIKSQGVLASIPVSFIIDTREAGIADLDVVIQDPQGQFVRPKIQDNGDGTYVVTYTPDDVGTYNVAVKFGGKAVPNAPFKVTTQPTGDASRVKIADGIRTTIPVGEECVININTAEAGYGNVTCHIHSTSGCDVDIDIVDNGDGTVSLMYTPRIPGAYTLNIKFGGQPVPDGQILQQAVDNVEWLAYLEEEKQKVSGEPLIEPISPEKVNAVQATPAAEGLYQPVDFTIPVGPIFNFVSAVVITPSGQRHFPKIEDNGNGTVKVKYQPTEVGLHTLEVAYNNQPIQGSPFKFHVDAINAGYVTAFGPGLSHGIVGQPATFTIVTKDAGAGGLSLAVEGPSKAEIQCVNNNDGTCSVSYLPTAPGEYKIVIKFDEQLISGAPFLAKISGPPGLDQKRAHLSVGTSSEVSLKVTDADISTLTATIRSPAGMEEPCLLKRLANGHLGISFTPREIGEHLVNVFRNGQHIPNSPFKIYVGESEIGNASKVKCYGKGLSEGMANEINEFTVNTKDAGFGGLSLSIEGPSKADIECHDNEDGSCRVTYKPTEPGNYIINVKFADEHVPGSPYLVKIGGEPSGRLTERITRQREAADITHVGSQCELSLKIPGTSIYDMEASVTSPSGITELCDLKELEDGHYSIKFVPKEMGIHTVCVKHKGLHIPGSPFQFTVGPITDGGAHKVRAVGPGLERGEVNKPCPFNIYTREAGAGGLSMAVEGPSKAEIDFQDKKDGSCEVAYTCTEPGEYLVSIKFNDQHIPDSPFKVFIAPGTGDARKLTIQSLQGQDLQINKPAAFTVDFNGAQGKLDARVVAPSGAEDEAIIQEVDKDRYAVRFIPRENGLHYIYVRLNGNHIPGSPFKVFVGRQDADAGKVRAYGEGLSKGRTGQPCKFIVDTTNAGSGALAVTVDGPSKVMLNCREVEQGYEFTYTPIAPGDYLITIKYAGNVHIPGSPFRARIEGAGTPAAFSEQSQVVVETVTKTSTTQKFAAVPRVTSDASKVVIQGSGLKNAYINKEATFTINASNAGINMLMVGVLGPTIPCEEIYIKHTGQQQYSVRYIVKERGNYVLVVKWGEEHVPGSPFHFTVQ</sequence>
<evidence type="ECO:0000259" key="9">
    <source>
        <dbReference type="PROSITE" id="PS50021"/>
    </source>
</evidence>
<dbReference type="PROSITE" id="PS50194">
    <property type="entry name" value="FILAMIN_REPEAT"/>
    <property type="match status" value="22"/>
</dbReference>
<organism evidence="10 11">
    <name type="scientific">Paralvinella palmiformis</name>
    <dbReference type="NCBI Taxonomy" id="53620"/>
    <lineage>
        <taxon>Eukaryota</taxon>
        <taxon>Metazoa</taxon>
        <taxon>Spiralia</taxon>
        <taxon>Lophotrochozoa</taxon>
        <taxon>Annelida</taxon>
        <taxon>Polychaeta</taxon>
        <taxon>Sedentaria</taxon>
        <taxon>Canalipalpata</taxon>
        <taxon>Terebellida</taxon>
        <taxon>Terebelliformia</taxon>
        <taxon>Alvinellidae</taxon>
        <taxon>Paralvinella</taxon>
    </lineage>
</organism>
<keyword evidence="4" id="KW-0677">Repeat</keyword>
<feature type="repeat" description="Filamin" evidence="7">
    <location>
        <begin position="833"/>
        <end position="928"/>
    </location>
</feature>
<comment type="subcellular location">
    <subcellularLocation>
        <location evidence="1">Cytoplasm</location>
        <location evidence="1">Cytoskeleton</location>
    </subcellularLocation>
</comment>
<feature type="repeat" description="Filamin" evidence="7">
    <location>
        <begin position="1412"/>
        <end position="1508"/>
    </location>
</feature>
<dbReference type="Pfam" id="PF00630">
    <property type="entry name" value="Filamin"/>
    <property type="match status" value="22"/>
</dbReference>
<dbReference type="InterPro" id="IPR044801">
    <property type="entry name" value="Filamin"/>
</dbReference>
<dbReference type="SUPFAM" id="SSF81296">
    <property type="entry name" value="E set domains"/>
    <property type="match status" value="22"/>
</dbReference>
<accession>A0AAD9K9R3</accession>
<evidence type="ECO:0000256" key="5">
    <source>
        <dbReference type="ARBA" id="ARBA00023203"/>
    </source>
</evidence>
<feature type="repeat" description="Filamin" evidence="7">
    <location>
        <begin position="2190"/>
        <end position="2283"/>
    </location>
</feature>
<dbReference type="FunFam" id="2.60.40.10:FF:000092">
    <property type="entry name" value="Filamin-B isoform B"/>
    <property type="match status" value="1"/>
</dbReference>
<name>A0AAD9K9R3_9ANNE</name>
<evidence type="ECO:0000256" key="8">
    <source>
        <dbReference type="SAM" id="MobiDB-lite"/>
    </source>
</evidence>
<keyword evidence="11" id="KW-1185">Reference proteome</keyword>
<feature type="compositionally biased region" description="Low complexity" evidence="8">
    <location>
        <begin position="512"/>
        <end position="542"/>
    </location>
</feature>
<protein>
    <recommendedName>
        <fullName evidence="9">Calponin-homology (CH) domain-containing protein</fullName>
    </recommendedName>
</protein>
<feature type="repeat" description="Filamin" evidence="7">
    <location>
        <begin position="2096"/>
        <end position="2188"/>
    </location>
</feature>
<feature type="repeat" description="Filamin" evidence="7">
    <location>
        <begin position="1315"/>
        <end position="1411"/>
    </location>
</feature>
<feature type="repeat" description="Filamin" evidence="7">
    <location>
        <begin position="1028"/>
        <end position="1120"/>
    </location>
</feature>
<gene>
    <name evidence="10" type="ORF">LSH36_30g01021</name>
</gene>